<reference evidence="1 2" key="1">
    <citation type="submission" date="2020-06" db="EMBL/GenBank/DDBJ databases">
        <title>REHAB project genomes.</title>
        <authorList>
            <person name="Shaw L.P."/>
        </authorList>
    </citation>
    <scope>NUCLEOTIDE SEQUENCE [LARGE SCALE GENOMIC DNA]</scope>
    <source>
        <strain evidence="1 2">RHBSTW-00777</strain>
        <plasmid evidence="2">prhbstw-00777_2</plasmid>
    </source>
</reference>
<proteinExistence type="predicted"/>
<accession>A0A7L6LI41</accession>
<sequence length="69" mass="8101">MEWIIGGFIVFVIFGAMLTPVSCDICGANFKKKYYTWIIEGRKQRLCPNCNSKMSRRVSNQRFTERFGR</sequence>
<evidence type="ECO:0000313" key="2">
    <source>
        <dbReference type="Proteomes" id="UP000512146"/>
    </source>
</evidence>
<gene>
    <name evidence="1" type="ORF">HV276_23100</name>
</gene>
<dbReference type="Proteomes" id="UP000512146">
    <property type="component" value="Plasmid pRHBSTW-00777_2"/>
</dbReference>
<evidence type="ECO:0000313" key="1">
    <source>
        <dbReference type="EMBL" id="QLX32613.1"/>
    </source>
</evidence>
<keyword evidence="1" id="KW-0614">Plasmid</keyword>
<geneLocation type="plasmid" evidence="2">
    <name>prhbstw-00777_2</name>
</geneLocation>
<dbReference type="AlphaFoldDB" id="A0A7L6LI41"/>
<protein>
    <submittedName>
        <fullName evidence="1">Uncharacterized protein</fullName>
    </submittedName>
</protein>
<dbReference type="EMBL" id="CP056166">
    <property type="protein sequence ID" value="QLX32613.1"/>
    <property type="molecule type" value="Genomic_DNA"/>
</dbReference>
<name>A0A7L6LI41_9ESCH</name>
<organism evidence="1 2">
    <name type="scientific">Escherichia marmotae</name>
    <dbReference type="NCBI Taxonomy" id="1499973"/>
    <lineage>
        <taxon>Bacteria</taxon>
        <taxon>Pseudomonadati</taxon>
        <taxon>Pseudomonadota</taxon>
        <taxon>Gammaproteobacteria</taxon>
        <taxon>Enterobacterales</taxon>
        <taxon>Enterobacteriaceae</taxon>
        <taxon>Escherichia</taxon>
    </lineage>
</organism>
<dbReference type="RefSeq" id="WP_181503381.1">
    <property type="nucleotide sequence ID" value="NZ_CP056166.1"/>
</dbReference>